<dbReference type="Pfam" id="PF00817">
    <property type="entry name" value="IMS"/>
    <property type="match status" value="1"/>
</dbReference>
<evidence type="ECO:0000256" key="1">
    <source>
        <dbReference type="ARBA" id="ARBA00004173"/>
    </source>
</evidence>
<evidence type="ECO:0000256" key="6">
    <source>
        <dbReference type="ARBA" id="ARBA00022833"/>
    </source>
</evidence>
<dbReference type="NCBIfam" id="NF002677">
    <property type="entry name" value="PRK02406.1"/>
    <property type="match status" value="1"/>
</dbReference>
<comment type="caution">
    <text evidence="12">The sequence shown here is derived from an EMBL/GenBank/DDBJ whole genome shotgun (WGS) entry which is preliminary data.</text>
</comment>
<dbReference type="Gene3D" id="3.30.70.270">
    <property type="match status" value="1"/>
</dbReference>
<keyword evidence="4" id="KW-0227">DNA damage</keyword>
<evidence type="ECO:0000256" key="4">
    <source>
        <dbReference type="ARBA" id="ARBA00022763"/>
    </source>
</evidence>
<proteinExistence type="predicted"/>
<keyword evidence="9" id="KW-0175">Coiled coil</keyword>
<evidence type="ECO:0000259" key="11">
    <source>
        <dbReference type="PROSITE" id="PS50173"/>
    </source>
</evidence>
<evidence type="ECO:0000256" key="9">
    <source>
        <dbReference type="SAM" id="Coils"/>
    </source>
</evidence>
<evidence type="ECO:0000313" key="13">
    <source>
        <dbReference type="Proteomes" id="UP001642406"/>
    </source>
</evidence>
<evidence type="ECO:0000313" key="12">
    <source>
        <dbReference type="EMBL" id="CAK7226769.1"/>
    </source>
</evidence>
<evidence type="ECO:0000256" key="2">
    <source>
        <dbReference type="ARBA" id="ARBA00016178"/>
    </source>
</evidence>
<feature type="coiled-coil region" evidence="9">
    <location>
        <begin position="391"/>
        <end position="425"/>
    </location>
</feature>
<keyword evidence="13" id="KW-1185">Reference proteome</keyword>
<dbReference type="InterPro" id="IPR006642">
    <property type="entry name" value="Rad18_UBZ4"/>
</dbReference>
<dbReference type="Gene3D" id="3.30.1490.100">
    <property type="entry name" value="DNA polymerase, Y-family, little finger domain"/>
    <property type="match status" value="1"/>
</dbReference>
<dbReference type="CDD" id="cd03586">
    <property type="entry name" value="PolY_Pol_IV_kappa"/>
    <property type="match status" value="1"/>
</dbReference>
<feature type="region of interest" description="Disordered" evidence="10">
    <location>
        <begin position="642"/>
        <end position="697"/>
    </location>
</feature>
<accession>A0ABP0C673</accession>
<protein>
    <recommendedName>
        <fullName evidence="2">DNA polymerase kappa</fullName>
    </recommendedName>
</protein>
<dbReference type="Gene3D" id="3.40.1170.60">
    <property type="match status" value="1"/>
</dbReference>
<dbReference type="Gene3D" id="3.30.160.60">
    <property type="entry name" value="Classic Zinc Finger"/>
    <property type="match status" value="1"/>
</dbReference>
<evidence type="ECO:0000256" key="3">
    <source>
        <dbReference type="ARBA" id="ARBA00022723"/>
    </source>
</evidence>
<dbReference type="SUPFAM" id="SSF100879">
    <property type="entry name" value="Lesion bypass DNA polymerase (Y-family), little finger domain"/>
    <property type="match status" value="1"/>
</dbReference>
<evidence type="ECO:0000256" key="7">
    <source>
        <dbReference type="ARBA" id="ARBA00023128"/>
    </source>
</evidence>
<keyword evidence="8" id="KW-0234">DNA repair</keyword>
<comment type="subcellular location">
    <subcellularLocation>
        <location evidence="1">Mitochondrion</location>
    </subcellularLocation>
</comment>
<feature type="region of interest" description="Disordered" evidence="10">
    <location>
        <begin position="1"/>
        <end position="50"/>
    </location>
</feature>
<dbReference type="Pfam" id="PF11799">
    <property type="entry name" value="IMS_C"/>
    <property type="match status" value="1"/>
</dbReference>
<dbReference type="InterPro" id="IPR043128">
    <property type="entry name" value="Rev_trsase/Diguanyl_cyclase"/>
</dbReference>
<dbReference type="InterPro" id="IPR017961">
    <property type="entry name" value="DNA_pol_Y-fam_little_finger"/>
</dbReference>
<dbReference type="Gene3D" id="1.10.150.810">
    <property type="match status" value="1"/>
</dbReference>
<feature type="compositionally biased region" description="Low complexity" evidence="10">
    <location>
        <begin position="538"/>
        <end position="556"/>
    </location>
</feature>
<dbReference type="Proteomes" id="UP001642406">
    <property type="component" value="Unassembled WGS sequence"/>
</dbReference>
<evidence type="ECO:0000256" key="8">
    <source>
        <dbReference type="ARBA" id="ARBA00023204"/>
    </source>
</evidence>
<dbReference type="EMBL" id="CAWUHC010000061">
    <property type="protein sequence ID" value="CAK7226769.1"/>
    <property type="molecule type" value="Genomic_DNA"/>
</dbReference>
<dbReference type="PANTHER" id="PTHR11076:SF33">
    <property type="entry name" value="DNA POLYMERASE KAPPA"/>
    <property type="match status" value="1"/>
</dbReference>
<feature type="compositionally biased region" description="Basic and acidic residues" evidence="10">
    <location>
        <begin position="13"/>
        <end position="31"/>
    </location>
</feature>
<feature type="region of interest" description="Disordered" evidence="10">
    <location>
        <begin position="495"/>
        <end position="559"/>
    </location>
</feature>
<keyword evidence="7" id="KW-0496">Mitochondrion</keyword>
<organism evidence="12 13">
    <name type="scientific">Sporothrix bragantina</name>
    <dbReference type="NCBI Taxonomy" id="671064"/>
    <lineage>
        <taxon>Eukaryota</taxon>
        <taxon>Fungi</taxon>
        <taxon>Dikarya</taxon>
        <taxon>Ascomycota</taxon>
        <taxon>Pezizomycotina</taxon>
        <taxon>Sordariomycetes</taxon>
        <taxon>Sordariomycetidae</taxon>
        <taxon>Ophiostomatales</taxon>
        <taxon>Ophiostomataceae</taxon>
        <taxon>Sporothrix</taxon>
    </lineage>
</organism>
<evidence type="ECO:0000256" key="5">
    <source>
        <dbReference type="ARBA" id="ARBA00022771"/>
    </source>
</evidence>
<dbReference type="InterPro" id="IPR050116">
    <property type="entry name" value="DNA_polymerase-Y"/>
</dbReference>
<feature type="compositionally biased region" description="Basic and acidic residues" evidence="10">
    <location>
        <begin position="509"/>
        <end position="519"/>
    </location>
</feature>
<dbReference type="InterPro" id="IPR001126">
    <property type="entry name" value="UmuC"/>
</dbReference>
<keyword evidence="6" id="KW-0862">Zinc</keyword>
<dbReference type="InterPro" id="IPR036775">
    <property type="entry name" value="DNA_pol_Y-fam_lit_finger_sf"/>
</dbReference>
<name>A0ABP0C673_9PEZI</name>
<gene>
    <name evidence="12" type="ORF">SBRCBS47491_006342</name>
</gene>
<dbReference type="SMART" id="SM00734">
    <property type="entry name" value="ZnF_Rad18"/>
    <property type="match status" value="1"/>
</dbReference>
<dbReference type="InterPro" id="IPR043502">
    <property type="entry name" value="DNA/RNA_pol_sf"/>
</dbReference>
<dbReference type="PROSITE" id="PS50173">
    <property type="entry name" value="UMUC"/>
    <property type="match status" value="1"/>
</dbReference>
<dbReference type="InterPro" id="IPR022880">
    <property type="entry name" value="DNApol_IV"/>
</dbReference>
<dbReference type="SUPFAM" id="SSF56672">
    <property type="entry name" value="DNA/RNA polymerases"/>
    <property type="match status" value="1"/>
</dbReference>
<keyword evidence="3" id="KW-0479">Metal-binding</keyword>
<dbReference type="Gene3D" id="1.10.150.20">
    <property type="entry name" value="5' to 3' exonuclease, C-terminal subdomain"/>
    <property type="match status" value="1"/>
</dbReference>
<sequence length="697" mass="77186">MSSAEAQELPVLPEDREEAKEAVETSRRIVDDATVPVKSSDAPNSSSRVEHDTLKYSLLGPSLLKAGQESVDQSKVSEIIYNASKGSKYFDREEERDKNLSSKIDQILEKKAQLERLDLTRDLRLVDTLISQLDSARDLSQYIVHVDCDAFYAAVELLSRPELADVPFAVGGGVLSTCNYVARKFGCRSGMAGFVAKKLCPQLVLLKPDFTKYTAKAQEIRQILAEYDPRFESASIDEAYLNVTQYCATHGMSPAEAVNELRSRVTETTKVTVSAGVAANTRLAKICSNMNKPNGQFVLENDRTVILDFMKTLPCRKVNGVGRVFERELAAVGISACGDVFEQRKFLSRLFGDKACHFLIQCYLGLGRTKVQPAEEYERKSVGTESTFSSMSDSTQLRQKLQWTAEELEKDLRRAECKGRTLVLKVKLHTFEVHTRQVVVPRPLHLAADLYSHALPMLTKLEQEIPNMTVRLIGLRCTNLVSTKRPDTYAFFGMKPPESIAGGSADGSADGRTDEAGDKDGDDGWEVWPEAEGIQTPTSALATETDAETTDTGLTDQGLRVDHGAYDKGHDEQHHDPIALEARPHGKIIMPNPKVGGPDQTEPQDAVWSCPICLRAQPADERLFNSHIDTCLSRRTILEAVQETTSRPADNEPRPSPEKKKTGGTRVEKKRGRPSSTSSAANDRRQKKISFGPWQVP</sequence>
<dbReference type="PANTHER" id="PTHR11076">
    <property type="entry name" value="DNA REPAIR POLYMERASE UMUC / TRANSFERASE FAMILY MEMBER"/>
    <property type="match status" value="1"/>
</dbReference>
<feature type="domain" description="UmuC" evidence="11">
    <location>
        <begin position="143"/>
        <end position="322"/>
    </location>
</feature>
<feature type="compositionally biased region" description="Basic and acidic residues" evidence="10">
    <location>
        <begin position="649"/>
        <end position="661"/>
    </location>
</feature>
<evidence type="ECO:0000256" key="10">
    <source>
        <dbReference type="SAM" id="MobiDB-lite"/>
    </source>
</evidence>
<keyword evidence="5" id="KW-0863">Zinc-finger</keyword>
<reference evidence="12 13" key="1">
    <citation type="submission" date="2024-01" db="EMBL/GenBank/DDBJ databases">
        <authorList>
            <person name="Allen C."/>
            <person name="Tagirdzhanova G."/>
        </authorList>
    </citation>
    <scope>NUCLEOTIDE SEQUENCE [LARGE SCALE GENOMIC DNA]</scope>
</reference>